<protein>
    <submittedName>
        <fullName evidence="1">Uncharacterized protein</fullName>
    </submittedName>
</protein>
<dbReference type="Proteomes" id="UP000827872">
    <property type="component" value="Linkage Group LG04"/>
</dbReference>
<gene>
    <name evidence="1" type="ORF">K3G42_031455</name>
</gene>
<dbReference type="EMBL" id="CM037617">
    <property type="protein sequence ID" value="KAH8005907.1"/>
    <property type="molecule type" value="Genomic_DNA"/>
</dbReference>
<comment type="caution">
    <text evidence="1">The sequence shown here is derived from an EMBL/GenBank/DDBJ whole genome shotgun (WGS) entry which is preliminary data.</text>
</comment>
<proteinExistence type="predicted"/>
<name>A0ACB8FKZ3_9SAUR</name>
<evidence type="ECO:0000313" key="2">
    <source>
        <dbReference type="Proteomes" id="UP000827872"/>
    </source>
</evidence>
<evidence type="ECO:0000313" key="1">
    <source>
        <dbReference type="EMBL" id="KAH8005907.1"/>
    </source>
</evidence>
<keyword evidence="2" id="KW-1185">Reference proteome</keyword>
<sequence length="137" mass="14967">MWNSSSAQDGGPALDWSSYAKRLPPKGTVKNGNKQDETWIPNKPTCKASWPISATPKKSLPTSYREVVQEETTHSNKMDYTTRGGLAGQADGDGEAQPDCWRLQPGGGERPGLPPSDFQRVFHGFRESLALTGMAFL</sequence>
<reference evidence="1" key="1">
    <citation type="submission" date="2021-08" db="EMBL/GenBank/DDBJ databases">
        <title>The first chromosome-level gecko genome reveals the dynamic sex chromosomes of Neotropical dwarf geckos (Sphaerodactylidae: Sphaerodactylus).</title>
        <authorList>
            <person name="Pinto B.J."/>
            <person name="Keating S.E."/>
            <person name="Gamble T."/>
        </authorList>
    </citation>
    <scope>NUCLEOTIDE SEQUENCE</scope>
    <source>
        <strain evidence="1">TG3544</strain>
    </source>
</reference>
<organism evidence="1 2">
    <name type="scientific">Sphaerodactylus townsendi</name>
    <dbReference type="NCBI Taxonomy" id="933632"/>
    <lineage>
        <taxon>Eukaryota</taxon>
        <taxon>Metazoa</taxon>
        <taxon>Chordata</taxon>
        <taxon>Craniata</taxon>
        <taxon>Vertebrata</taxon>
        <taxon>Euteleostomi</taxon>
        <taxon>Lepidosauria</taxon>
        <taxon>Squamata</taxon>
        <taxon>Bifurcata</taxon>
        <taxon>Gekkota</taxon>
        <taxon>Sphaerodactylidae</taxon>
        <taxon>Sphaerodactylus</taxon>
    </lineage>
</organism>
<accession>A0ACB8FKZ3</accession>